<keyword evidence="3" id="KW-1185">Reference proteome</keyword>
<feature type="transmembrane region" description="Helical" evidence="1">
    <location>
        <begin position="58"/>
        <end position="80"/>
    </location>
</feature>
<gene>
    <name evidence="2" type="ORF">RHODO2019_04150</name>
</gene>
<evidence type="ECO:0000313" key="3">
    <source>
        <dbReference type="Proteomes" id="UP001164965"/>
    </source>
</evidence>
<feature type="transmembrane region" description="Helical" evidence="1">
    <location>
        <begin position="100"/>
        <end position="120"/>
    </location>
</feature>
<keyword evidence="1" id="KW-0472">Membrane</keyword>
<dbReference type="InterPro" id="IPR046291">
    <property type="entry name" value="DUF6328"/>
</dbReference>
<keyword evidence="1" id="KW-0812">Transmembrane</keyword>
<dbReference type="EMBL" id="CP110615">
    <property type="protein sequence ID" value="UZJ25653.1"/>
    <property type="molecule type" value="Genomic_DNA"/>
</dbReference>
<keyword evidence="1" id="KW-1133">Transmembrane helix</keyword>
<dbReference type="Proteomes" id="UP001164965">
    <property type="component" value="Chromosome"/>
</dbReference>
<feature type="transmembrane region" description="Helical" evidence="1">
    <location>
        <begin position="31"/>
        <end position="52"/>
    </location>
</feature>
<dbReference type="RefSeq" id="WP_265383757.1">
    <property type="nucleotide sequence ID" value="NZ_CP110615.1"/>
</dbReference>
<sequence>MSLPPEPHEGEQARLTRNLAELLQELRVAQAGVQILFAFLLSLPFTAAFAGTTGFQRATYLVTFVSSGAAVVCLVAPVAYHRLLFRRMHRPELVRAAHRFALAGLALLAASITGAAVLVGDVVLGGVGAAVLGLGSAASFVVLWVALPLRARASTIPVPD</sequence>
<dbReference type="Pfam" id="PF19853">
    <property type="entry name" value="DUF6328"/>
    <property type="match status" value="1"/>
</dbReference>
<evidence type="ECO:0000256" key="1">
    <source>
        <dbReference type="SAM" id="Phobius"/>
    </source>
</evidence>
<accession>A0ABY6P2A3</accession>
<reference evidence="2" key="1">
    <citation type="submission" date="2022-10" db="EMBL/GenBank/DDBJ databases">
        <title>Rhodococcus sp.75.</title>
        <authorList>
            <person name="Sun M."/>
        </authorList>
    </citation>
    <scope>NUCLEOTIDE SEQUENCE</scope>
    <source>
        <strain evidence="2">75</strain>
    </source>
</reference>
<protein>
    <submittedName>
        <fullName evidence="2">DUF6328 family protein</fullName>
    </submittedName>
</protein>
<name>A0ABY6P2A3_9NOCA</name>
<evidence type="ECO:0000313" key="2">
    <source>
        <dbReference type="EMBL" id="UZJ25653.1"/>
    </source>
</evidence>
<feature type="transmembrane region" description="Helical" evidence="1">
    <location>
        <begin position="126"/>
        <end position="147"/>
    </location>
</feature>
<proteinExistence type="predicted"/>
<organism evidence="2 3">
    <name type="scientific">Rhodococcus antarcticus</name>
    <dbReference type="NCBI Taxonomy" id="2987751"/>
    <lineage>
        <taxon>Bacteria</taxon>
        <taxon>Bacillati</taxon>
        <taxon>Actinomycetota</taxon>
        <taxon>Actinomycetes</taxon>
        <taxon>Mycobacteriales</taxon>
        <taxon>Nocardiaceae</taxon>
        <taxon>Rhodococcus</taxon>
    </lineage>
</organism>